<feature type="region of interest" description="Disordered" evidence="1">
    <location>
        <begin position="29"/>
        <end position="62"/>
    </location>
</feature>
<dbReference type="VEuPathDB" id="VectorBase:ISCW017874"/>
<keyword evidence="4" id="KW-1185">Reference proteome</keyword>
<feature type="compositionally biased region" description="Basic and acidic residues" evidence="1">
    <location>
        <begin position="45"/>
        <end position="59"/>
    </location>
</feature>
<reference evidence="3" key="2">
    <citation type="submission" date="2020-05" db="UniProtKB">
        <authorList>
            <consortium name="EnsemblMetazoa"/>
        </authorList>
    </citation>
    <scope>IDENTIFICATION</scope>
    <source>
        <strain evidence="3">wikel</strain>
    </source>
</reference>
<proteinExistence type="predicted"/>
<dbReference type="EnsemblMetazoa" id="ISCW017874-RA">
    <property type="protein sequence ID" value="ISCW017874-PA"/>
    <property type="gene ID" value="ISCW017874"/>
</dbReference>
<dbReference type="VEuPathDB" id="VectorBase:ISCI017874"/>
<sequence length="149" mass="17286">MISACCSPSCAYATGSMCCYDRCPKTTLRPHNQNTRGGRQQLPDDTDKYRSTKDKDTTKTKNKRYVSLSHPNAERSFWPVIYSQFSRGHQRIRLPPPTHHSLRNTVLHISRRIKRRLVMARLRRRVNMRLREASVTLSLKGAHEHTVAQ</sequence>
<protein>
    <submittedName>
        <fullName evidence="2 3">Uncharacterized protein</fullName>
    </submittedName>
</protein>
<evidence type="ECO:0000313" key="2">
    <source>
        <dbReference type="EMBL" id="EEC05967.1"/>
    </source>
</evidence>
<gene>
    <name evidence="2" type="ORF">IscW_ISCW017874</name>
</gene>
<dbReference type="HOGENOM" id="CLU_1751727_0_0_1"/>
<feature type="compositionally biased region" description="Polar residues" evidence="1">
    <location>
        <begin position="29"/>
        <end position="38"/>
    </location>
</feature>
<dbReference type="PaxDb" id="6945-B7PH95"/>
<dbReference type="InParanoid" id="B7PH95"/>
<dbReference type="EMBL" id="DS711613">
    <property type="protein sequence ID" value="EEC05967.1"/>
    <property type="molecule type" value="Genomic_DNA"/>
</dbReference>
<accession>B7PH95</accession>
<organism>
    <name type="scientific">Ixodes scapularis</name>
    <name type="common">Black-legged tick</name>
    <name type="synonym">Deer tick</name>
    <dbReference type="NCBI Taxonomy" id="6945"/>
    <lineage>
        <taxon>Eukaryota</taxon>
        <taxon>Metazoa</taxon>
        <taxon>Ecdysozoa</taxon>
        <taxon>Arthropoda</taxon>
        <taxon>Chelicerata</taxon>
        <taxon>Arachnida</taxon>
        <taxon>Acari</taxon>
        <taxon>Parasitiformes</taxon>
        <taxon>Ixodida</taxon>
        <taxon>Ixodoidea</taxon>
        <taxon>Ixodidae</taxon>
        <taxon>Ixodinae</taxon>
        <taxon>Ixodes</taxon>
    </lineage>
</organism>
<name>B7PH95_IXOSC</name>
<dbReference type="EMBL" id="ABJB010108505">
    <property type="status" value="NOT_ANNOTATED_CDS"/>
    <property type="molecule type" value="Genomic_DNA"/>
</dbReference>
<evidence type="ECO:0000256" key="1">
    <source>
        <dbReference type="SAM" id="MobiDB-lite"/>
    </source>
</evidence>
<reference evidence="2 4" key="1">
    <citation type="submission" date="2008-03" db="EMBL/GenBank/DDBJ databases">
        <title>Annotation of Ixodes scapularis.</title>
        <authorList>
            <consortium name="Ixodes scapularis Genome Project Consortium"/>
            <person name="Caler E."/>
            <person name="Hannick L.I."/>
            <person name="Bidwell S."/>
            <person name="Joardar V."/>
            <person name="Thiagarajan M."/>
            <person name="Amedeo P."/>
            <person name="Galinsky K.J."/>
            <person name="Schobel S."/>
            <person name="Inman J."/>
            <person name="Hostetler J."/>
            <person name="Miller J."/>
            <person name="Hammond M."/>
            <person name="Megy K."/>
            <person name="Lawson D."/>
            <person name="Kodira C."/>
            <person name="Sutton G."/>
            <person name="Meyer J."/>
            <person name="Hill C.A."/>
            <person name="Birren B."/>
            <person name="Nene V."/>
            <person name="Collins F."/>
            <person name="Alarcon-Chaidez F."/>
            <person name="Wikel S."/>
            <person name="Strausberg R."/>
        </authorList>
    </citation>
    <scope>NUCLEOTIDE SEQUENCE [LARGE SCALE GENOMIC DNA]</scope>
    <source>
        <strain evidence="4">Wikel</strain>
        <strain evidence="2">Wikel colony</strain>
    </source>
</reference>
<evidence type="ECO:0000313" key="4">
    <source>
        <dbReference type="Proteomes" id="UP000001555"/>
    </source>
</evidence>
<dbReference type="AlphaFoldDB" id="B7PH95"/>
<evidence type="ECO:0000313" key="3">
    <source>
        <dbReference type="EnsemblMetazoa" id="ISCW017874-PA"/>
    </source>
</evidence>
<dbReference type="Proteomes" id="UP000001555">
    <property type="component" value="Unassembled WGS sequence"/>
</dbReference>